<comment type="caution">
    <text evidence="3">The sequence shown here is derived from an EMBL/GenBank/DDBJ whole genome shotgun (WGS) entry which is preliminary data.</text>
</comment>
<organism evidence="3 4">
    <name type="scientific">Breznakia pachnodae</name>
    <dbReference type="NCBI Taxonomy" id="265178"/>
    <lineage>
        <taxon>Bacteria</taxon>
        <taxon>Bacillati</taxon>
        <taxon>Bacillota</taxon>
        <taxon>Erysipelotrichia</taxon>
        <taxon>Erysipelotrichales</taxon>
        <taxon>Erysipelotrichaceae</taxon>
        <taxon>Breznakia</taxon>
    </lineage>
</organism>
<gene>
    <name evidence="3" type="ORF">J2S15_000447</name>
</gene>
<feature type="domain" description="Cupin type-2" evidence="2">
    <location>
        <begin position="41"/>
        <end position="110"/>
    </location>
</feature>
<dbReference type="InterPro" id="IPR011051">
    <property type="entry name" value="RmlC_Cupin_sf"/>
</dbReference>
<keyword evidence="4" id="KW-1185">Reference proteome</keyword>
<dbReference type="RefSeq" id="WP_307405064.1">
    <property type="nucleotide sequence ID" value="NZ_JAUSUR010000001.1"/>
</dbReference>
<reference evidence="3 4" key="1">
    <citation type="submission" date="2023-07" db="EMBL/GenBank/DDBJ databases">
        <title>Genomic Encyclopedia of Type Strains, Phase IV (KMG-IV): sequencing the most valuable type-strain genomes for metagenomic binning, comparative biology and taxonomic classification.</title>
        <authorList>
            <person name="Goeker M."/>
        </authorList>
    </citation>
    <scope>NUCLEOTIDE SEQUENCE [LARGE SCALE GENOMIC DNA]</scope>
    <source>
        <strain evidence="3 4">DSM 16784</strain>
    </source>
</reference>
<dbReference type="InterPro" id="IPR014710">
    <property type="entry name" value="RmlC-like_jellyroll"/>
</dbReference>
<evidence type="ECO:0000259" key="2">
    <source>
        <dbReference type="Pfam" id="PF07883"/>
    </source>
</evidence>
<dbReference type="CDD" id="cd02224">
    <property type="entry name" value="cupin_SPO2919-like"/>
    <property type="match status" value="1"/>
</dbReference>
<name>A0ABU0DYK3_9FIRM</name>
<dbReference type="Proteomes" id="UP001230220">
    <property type="component" value="Unassembled WGS sequence"/>
</dbReference>
<dbReference type="SUPFAM" id="SSF51182">
    <property type="entry name" value="RmlC-like cupins"/>
    <property type="match status" value="1"/>
</dbReference>
<dbReference type="Pfam" id="PF07883">
    <property type="entry name" value="Cupin_2"/>
    <property type="match status" value="1"/>
</dbReference>
<dbReference type="PANTHER" id="PTHR35848">
    <property type="entry name" value="OXALATE-BINDING PROTEIN"/>
    <property type="match status" value="1"/>
</dbReference>
<keyword evidence="1" id="KW-0479">Metal-binding</keyword>
<dbReference type="InterPro" id="IPR051610">
    <property type="entry name" value="GPI/OXD"/>
</dbReference>
<accession>A0ABU0DYK3</accession>
<proteinExistence type="predicted"/>
<evidence type="ECO:0000256" key="1">
    <source>
        <dbReference type="ARBA" id="ARBA00022723"/>
    </source>
</evidence>
<evidence type="ECO:0000313" key="3">
    <source>
        <dbReference type="EMBL" id="MDQ0359716.1"/>
    </source>
</evidence>
<dbReference type="EMBL" id="JAUSUR010000001">
    <property type="protein sequence ID" value="MDQ0359716.1"/>
    <property type="molecule type" value="Genomic_DNA"/>
</dbReference>
<dbReference type="InterPro" id="IPR013096">
    <property type="entry name" value="Cupin_2"/>
</dbReference>
<evidence type="ECO:0000313" key="4">
    <source>
        <dbReference type="Proteomes" id="UP001230220"/>
    </source>
</evidence>
<protein>
    <submittedName>
        <fullName evidence="3">Cupin superfamily protein</fullName>
    </submittedName>
</protein>
<dbReference type="Gene3D" id="2.60.120.10">
    <property type="entry name" value="Jelly Rolls"/>
    <property type="match status" value="1"/>
</dbReference>
<sequence length="153" mass="17914">MKINNINKLEDEFIWKSKNGLTTKFLGNAAGSEKLYINVDKIMPGFYSCRYHAHSLQEEFFLILKGKGLMRYNGDEYEVSEGDFISKPAGKRNAHQFYNNSDDVFEILDVGSVERDDVCYYPNDNMYLVRENGKPHFFKEENELEDWETDPNE</sequence>